<evidence type="ECO:0000313" key="3">
    <source>
        <dbReference type="Proteomes" id="UP001283361"/>
    </source>
</evidence>
<organism evidence="2 3">
    <name type="scientific">Elysia crispata</name>
    <name type="common">lettuce slug</name>
    <dbReference type="NCBI Taxonomy" id="231223"/>
    <lineage>
        <taxon>Eukaryota</taxon>
        <taxon>Metazoa</taxon>
        <taxon>Spiralia</taxon>
        <taxon>Lophotrochozoa</taxon>
        <taxon>Mollusca</taxon>
        <taxon>Gastropoda</taxon>
        <taxon>Heterobranchia</taxon>
        <taxon>Euthyneura</taxon>
        <taxon>Panpulmonata</taxon>
        <taxon>Sacoglossa</taxon>
        <taxon>Placobranchoidea</taxon>
        <taxon>Plakobranchidae</taxon>
        <taxon>Elysia</taxon>
    </lineage>
</organism>
<evidence type="ECO:0000313" key="2">
    <source>
        <dbReference type="EMBL" id="KAK3790796.1"/>
    </source>
</evidence>
<keyword evidence="3" id="KW-1185">Reference proteome</keyword>
<reference evidence="2" key="1">
    <citation type="journal article" date="2023" name="G3 (Bethesda)">
        <title>A reference genome for the long-term kleptoplast-retaining sea slug Elysia crispata morphotype clarki.</title>
        <authorList>
            <person name="Eastman K.E."/>
            <person name="Pendleton A.L."/>
            <person name="Shaikh M.A."/>
            <person name="Suttiyut T."/>
            <person name="Ogas R."/>
            <person name="Tomko P."/>
            <person name="Gavelis G."/>
            <person name="Widhalm J.R."/>
            <person name="Wisecaver J.H."/>
        </authorList>
    </citation>
    <scope>NUCLEOTIDE SEQUENCE</scope>
    <source>
        <strain evidence="2">ECLA1</strain>
    </source>
</reference>
<proteinExistence type="predicted"/>
<feature type="compositionally biased region" description="Low complexity" evidence="1">
    <location>
        <begin position="51"/>
        <end position="61"/>
    </location>
</feature>
<comment type="caution">
    <text evidence="2">The sequence shown here is derived from an EMBL/GenBank/DDBJ whole genome shotgun (WGS) entry which is preliminary data.</text>
</comment>
<evidence type="ECO:0000256" key="1">
    <source>
        <dbReference type="SAM" id="MobiDB-lite"/>
    </source>
</evidence>
<dbReference type="EMBL" id="JAWDGP010001519">
    <property type="protein sequence ID" value="KAK3790796.1"/>
    <property type="molecule type" value="Genomic_DNA"/>
</dbReference>
<name>A0AAE1AP95_9GAST</name>
<sequence length="103" mass="11252">MLAAPPHIIKQCQALQYRSPQQTGLHLFSRPPAHVGVKCSLSPETGRRHTPAWTAATRRPAPAVRSGQAVVKLDTRNQRMFPLSQLCLGSESRYSFQTSSAGA</sequence>
<feature type="region of interest" description="Disordered" evidence="1">
    <location>
        <begin position="39"/>
        <end position="61"/>
    </location>
</feature>
<dbReference type="Proteomes" id="UP001283361">
    <property type="component" value="Unassembled WGS sequence"/>
</dbReference>
<dbReference type="AlphaFoldDB" id="A0AAE1AP95"/>
<gene>
    <name evidence="2" type="ORF">RRG08_038287</name>
</gene>
<protein>
    <submittedName>
        <fullName evidence="2">Uncharacterized protein</fullName>
    </submittedName>
</protein>
<accession>A0AAE1AP95</accession>